<dbReference type="Pfam" id="PF25484">
    <property type="entry name" value="DUF7907"/>
    <property type="match status" value="1"/>
</dbReference>
<organism evidence="3 4">
    <name type="scientific">Cercophora samala</name>
    <dbReference type="NCBI Taxonomy" id="330535"/>
    <lineage>
        <taxon>Eukaryota</taxon>
        <taxon>Fungi</taxon>
        <taxon>Dikarya</taxon>
        <taxon>Ascomycota</taxon>
        <taxon>Pezizomycotina</taxon>
        <taxon>Sordariomycetes</taxon>
        <taxon>Sordariomycetidae</taxon>
        <taxon>Sordariales</taxon>
        <taxon>Lasiosphaeriaceae</taxon>
        <taxon>Cercophora</taxon>
    </lineage>
</organism>
<gene>
    <name evidence="3" type="ORF">QBC41DRAFT_284816</name>
</gene>
<dbReference type="InterPro" id="IPR057229">
    <property type="entry name" value="DUF7907"/>
</dbReference>
<accession>A0AA39Z2J0</accession>
<protein>
    <recommendedName>
        <fullName evidence="2">DUF7907 domain-containing protein</fullName>
    </recommendedName>
</protein>
<sequence>MHTTALFSAFMAGLAAASPLSLTQRQFQGNYPPRTTADAFKLVANISTPSNIFDPPVNNWFLSGVHVGAGLNAAILVPTLNTSATFFINGTGRDVSAQFTSIALPPIKFQGGATPLGLRFPPLEGQQNPVNLGLNFGPGNTGAGVVGGLRSPWAQAFTPYPYFIVCNETQPAYGRPQHAVKVAPSAESIPDNCVAVTFLAQCAALPEGVFEGEGVEELNIHHVGAPCYEDVGAIDWSRYD</sequence>
<evidence type="ECO:0000259" key="2">
    <source>
        <dbReference type="Pfam" id="PF25484"/>
    </source>
</evidence>
<comment type="caution">
    <text evidence="3">The sequence shown here is derived from an EMBL/GenBank/DDBJ whole genome shotgun (WGS) entry which is preliminary data.</text>
</comment>
<dbReference type="EMBL" id="JAULSY010000135">
    <property type="protein sequence ID" value="KAK0662969.1"/>
    <property type="molecule type" value="Genomic_DNA"/>
</dbReference>
<evidence type="ECO:0000256" key="1">
    <source>
        <dbReference type="SAM" id="SignalP"/>
    </source>
</evidence>
<feature type="signal peptide" evidence="1">
    <location>
        <begin position="1"/>
        <end position="17"/>
    </location>
</feature>
<proteinExistence type="predicted"/>
<feature type="domain" description="DUF7907" evidence="2">
    <location>
        <begin position="39"/>
        <end position="202"/>
    </location>
</feature>
<dbReference type="AlphaFoldDB" id="A0AA39Z2J0"/>
<evidence type="ECO:0000313" key="4">
    <source>
        <dbReference type="Proteomes" id="UP001174997"/>
    </source>
</evidence>
<feature type="chain" id="PRO_5041422952" description="DUF7907 domain-containing protein" evidence="1">
    <location>
        <begin position="18"/>
        <end position="240"/>
    </location>
</feature>
<keyword evidence="1" id="KW-0732">Signal</keyword>
<dbReference type="Proteomes" id="UP001174997">
    <property type="component" value="Unassembled WGS sequence"/>
</dbReference>
<evidence type="ECO:0000313" key="3">
    <source>
        <dbReference type="EMBL" id="KAK0662969.1"/>
    </source>
</evidence>
<reference evidence="3" key="1">
    <citation type="submission" date="2023-06" db="EMBL/GenBank/DDBJ databases">
        <title>Genome-scale phylogeny and comparative genomics of the fungal order Sordariales.</title>
        <authorList>
            <consortium name="Lawrence Berkeley National Laboratory"/>
            <person name="Hensen N."/>
            <person name="Bonometti L."/>
            <person name="Westerberg I."/>
            <person name="Brannstrom I.O."/>
            <person name="Guillou S."/>
            <person name="Cros-Aarteil S."/>
            <person name="Calhoun S."/>
            <person name="Haridas S."/>
            <person name="Kuo A."/>
            <person name="Mondo S."/>
            <person name="Pangilinan J."/>
            <person name="Riley R."/>
            <person name="Labutti K."/>
            <person name="Andreopoulos B."/>
            <person name="Lipzen A."/>
            <person name="Chen C."/>
            <person name="Yanf M."/>
            <person name="Daum C."/>
            <person name="Ng V."/>
            <person name="Clum A."/>
            <person name="Steindorff A."/>
            <person name="Ohm R."/>
            <person name="Martin F."/>
            <person name="Silar P."/>
            <person name="Natvig D."/>
            <person name="Lalanne C."/>
            <person name="Gautier V."/>
            <person name="Ament-Velasquez S.L."/>
            <person name="Kruys A."/>
            <person name="Hutchinson M.I."/>
            <person name="Powell A.J."/>
            <person name="Barry K."/>
            <person name="Miller A.N."/>
            <person name="Grigoriev I.V."/>
            <person name="Debuchy R."/>
            <person name="Gladieux P."/>
            <person name="Thoren M.H."/>
            <person name="Johannesson H."/>
        </authorList>
    </citation>
    <scope>NUCLEOTIDE SEQUENCE</scope>
    <source>
        <strain evidence="3">CBS 307.81</strain>
    </source>
</reference>
<keyword evidence="4" id="KW-1185">Reference proteome</keyword>
<name>A0AA39Z2J0_9PEZI</name>